<dbReference type="Gene3D" id="3.40.190.10">
    <property type="entry name" value="Periplasmic binding protein-like II"/>
    <property type="match status" value="1"/>
</dbReference>
<dbReference type="EMBL" id="QYUO01000002">
    <property type="protein sequence ID" value="RJF96031.1"/>
    <property type="molecule type" value="Genomic_DNA"/>
</dbReference>
<dbReference type="PANTHER" id="PTHR42928:SF5">
    <property type="entry name" value="BLR1237 PROTEIN"/>
    <property type="match status" value="1"/>
</dbReference>
<dbReference type="OrthoDB" id="9125369at2"/>
<dbReference type="PANTHER" id="PTHR42928">
    <property type="entry name" value="TRICARBOXYLATE-BINDING PROTEIN"/>
    <property type="match status" value="1"/>
</dbReference>
<organism evidence="3 4">
    <name type="scientific">Noviherbaspirillum saxi</name>
    <dbReference type="NCBI Taxonomy" id="2320863"/>
    <lineage>
        <taxon>Bacteria</taxon>
        <taxon>Pseudomonadati</taxon>
        <taxon>Pseudomonadota</taxon>
        <taxon>Betaproteobacteria</taxon>
        <taxon>Burkholderiales</taxon>
        <taxon>Oxalobacteraceae</taxon>
        <taxon>Noviherbaspirillum</taxon>
    </lineage>
</organism>
<gene>
    <name evidence="3" type="ORF">D3871_22065</name>
</gene>
<protein>
    <submittedName>
        <fullName evidence="3">Tripartite tricarboxylate transporter substrate binding protein</fullName>
    </submittedName>
</protein>
<proteinExistence type="inferred from homology"/>
<keyword evidence="2" id="KW-0732">Signal</keyword>
<dbReference type="RefSeq" id="WP_119771178.1">
    <property type="nucleotide sequence ID" value="NZ_QYUO01000002.1"/>
</dbReference>
<dbReference type="Pfam" id="PF03401">
    <property type="entry name" value="TctC"/>
    <property type="match status" value="1"/>
</dbReference>
<accession>A0A3A3FMS4</accession>
<dbReference type="AlphaFoldDB" id="A0A3A3FMS4"/>
<feature type="chain" id="PRO_5017419176" evidence="2">
    <location>
        <begin position="31"/>
        <end position="329"/>
    </location>
</feature>
<evidence type="ECO:0000256" key="1">
    <source>
        <dbReference type="ARBA" id="ARBA00006987"/>
    </source>
</evidence>
<dbReference type="CDD" id="cd13578">
    <property type="entry name" value="PBP2_Bug27"/>
    <property type="match status" value="1"/>
</dbReference>
<dbReference type="Gene3D" id="3.40.190.150">
    <property type="entry name" value="Bordetella uptake gene, domain 1"/>
    <property type="match status" value="1"/>
</dbReference>
<evidence type="ECO:0000313" key="3">
    <source>
        <dbReference type="EMBL" id="RJF96031.1"/>
    </source>
</evidence>
<comment type="similarity">
    <text evidence="1">Belongs to the UPF0065 (bug) family.</text>
</comment>
<reference evidence="4" key="1">
    <citation type="submission" date="2018-09" db="EMBL/GenBank/DDBJ databases">
        <authorList>
            <person name="Zhu H."/>
        </authorList>
    </citation>
    <scope>NUCLEOTIDE SEQUENCE [LARGE SCALE GENOMIC DNA]</scope>
    <source>
        <strain evidence="4">K1R23-30</strain>
    </source>
</reference>
<dbReference type="InterPro" id="IPR005064">
    <property type="entry name" value="BUG"/>
</dbReference>
<dbReference type="PIRSF" id="PIRSF017082">
    <property type="entry name" value="YflP"/>
    <property type="match status" value="1"/>
</dbReference>
<dbReference type="Proteomes" id="UP000265955">
    <property type="component" value="Unassembled WGS sequence"/>
</dbReference>
<dbReference type="InterPro" id="IPR042100">
    <property type="entry name" value="Bug_dom1"/>
</dbReference>
<sequence>MITRFMSRFAPAAMAAATLIAITTTNIASAQSYPSKPIHIIVTFTPGGAPDIIGRLLADRMSAAWGQPVVVENKPGAGGNIGADVVAKAPADGYTLVVGTVGTHAINGALYPKMPYDMVKDFSPISLLATTPNMLVVHNNVPAKNLKELIELGKKDGKMTFASSGSGTSIHVSGELFKTQTGIDMQHVPYKGRASAIPDLLGGRVTMMFDNMPSSLPLVREGKLRALGVTSAKRSPAAPDIPTIAESGLPGFEAVSWFALFTSAGVPKPVIDKLQAEVAKILKSPEASKRLLDIGLEPVGSTAEELAAYQRSEIAKWSKVVKDSGAKAE</sequence>
<name>A0A3A3FMS4_9BURK</name>
<dbReference type="SUPFAM" id="SSF53850">
    <property type="entry name" value="Periplasmic binding protein-like II"/>
    <property type="match status" value="1"/>
</dbReference>
<evidence type="ECO:0000256" key="2">
    <source>
        <dbReference type="SAM" id="SignalP"/>
    </source>
</evidence>
<feature type="signal peptide" evidence="2">
    <location>
        <begin position="1"/>
        <end position="30"/>
    </location>
</feature>
<comment type="caution">
    <text evidence="3">The sequence shown here is derived from an EMBL/GenBank/DDBJ whole genome shotgun (WGS) entry which is preliminary data.</text>
</comment>
<evidence type="ECO:0000313" key="4">
    <source>
        <dbReference type="Proteomes" id="UP000265955"/>
    </source>
</evidence>
<keyword evidence="4" id="KW-1185">Reference proteome</keyword>